<gene>
    <name evidence="1" type="ORF">CURHAP_LOCUS20244</name>
    <name evidence="2" type="ORF">ORAREDHAP_LOCUS20025</name>
</gene>
<dbReference type="EMBL" id="CAEKKB010000003">
    <property type="protein sequence ID" value="CAB4303626.1"/>
    <property type="molecule type" value="Genomic_DNA"/>
</dbReference>
<evidence type="ECO:0000313" key="3">
    <source>
        <dbReference type="Proteomes" id="UP000507222"/>
    </source>
</evidence>
<reference evidence="4" key="1">
    <citation type="journal article" date="2020" name="Genome Biol.">
        <title>Gamete binning: chromosome-level and haplotype-resolved genome assembly enabled by high-throughput single-cell sequencing of gamete genomes.</title>
        <authorList>
            <person name="Campoy J.A."/>
            <person name="Sun H."/>
            <person name="Goel M."/>
            <person name="Jiao W.-B."/>
            <person name="Folz-Donahue K."/>
            <person name="Wang N."/>
            <person name="Rubio M."/>
            <person name="Liu C."/>
            <person name="Kukat C."/>
            <person name="Ruiz D."/>
            <person name="Huettel B."/>
            <person name="Schneeberger K."/>
        </authorList>
    </citation>
    <scope>NUCLEOTIDE SEQUENCE [LARGE SCALE GENOMIC DNA]</scope>
    <source>
        <strain evidence="4">cv. Rojo Pasion</strain>
    </source>
</reference>
<dbReference type="AlphaFoldDB" id="A0A6J5U9Q4"/>
<evidence type="ECO:0000313" key="1">
    <source>
        <dbReference type="EMBL" id="CAB4273110.1"/>
    </source>
</evidence>
<evidence type="ECO:0000313" key="2">
    <source>
        <dbReference type="EMBL" id="CAB4303626.1"/>
    </source>
</evidence>
<dbReference type="EMBL" id="CAEKDK010000003">
    <property type="protein sequence ID" value="CAB4273110.1"/>
    <property type="molecule type" value="Genomic_DNA"/>
</dbReference>
<accession>A0A6J5U9Q4</accession>
<evidence type="ECO:0000313" key="4">
    <source>
        <dbReference type="Proteomes" id="UP000507245"/>
    </source>
</evidence>
<organism evidence="1 3">
    <name type="scientific">Prunus armeniaca</name>
    <name type="common">Apricot</name>
    <name type="synonym">Armeniaca vulgaris</name>
    <dbReference type="NCBI Taxonomy" id="36596"/>
    <lineage>
        <taxon>Eukaryota</taxon>
        <taxon>Viridiplantae</taxon>
        <taxon>Streptophyta</taxon>
        <taxon>Embryophyta</taxon>
        <taxon>Tracheophyta</taxon>
        <taxon>Spermatophyta</taxon>
        <taxon>Magnoliopsida</taxon>
        <taxon>eudicotyledons</taxon>
        <taxon>Gunneridae</taxon>
        <taxon>Pentapetalae</taxon>
        <taxon>rosids</taxon>
        <taxon>fabids</taxon>
        <taxon>Rosales</taxon>
        <taxon>Rosaceae</taxon>
        <taxon>Amygdaloideae</taxon>
        <taxon>Amygdaleae</taxon>
        <taxon>Prunus</taxon>
    </lineage>
</organism>
<sequence>MVFQFLKLIVKETKPIIAIEIKTLELRIVAEVKLFGDFCFKLGAFGFAEMESSHSNTPNASNP</sequence>
<reference evidence="1 3" key="2">
    <citation type="submission" date="2020-05" db="EMBL/GenBank/DDBJ databases">
        <authorList>
            <person name="Campoy J."/>
            <person name="Schneeberger K."/>
            <person name="Spophaly S."/>
        </authorList>
    </citation>
    <scope>NUCLEOTIDE SEQUENCE [LARGE SCALE GENOMIC DNA]</scope>
    <source>
        <strain evidence="1">PruArmRojPasFocal</strain>
    </source>
</reference>
<name>A0A6J5U9Q4_PRUAR</name>
<proteinExistence type="predicted"/>
<keyword evidence="4" id="KW-1185">Reference proteome</keyword>
<dbReference type="Proteomes" id="UP000507245">
    <property type="component" value="Unassembled WGS sequence"/>
</dbReference>
<dbReference type="Proteomes" id="UP000507222">
    <property type="component" value="Unassembled WGS sequence"/>
</dbReference>
<protein>
    <submittedName>
        <fullName evidence="1">Uncharacterized protein</fullName>
    </submittedName>
</protein>